<dbReference type="EMBL" id="BLLF01006500">
    <property type="protein sequence ID" value="GFH32310.1"/>
    <property type="molecule type" value="Genomic_DNA"/>
</dbReference>
<sequence>MSGQRPKLAGCRVLRCGTLRYTLRMEPSFLNVILHSQLSRTLPAYSDAPAPCIDTGLHSKSLIIVSKANVHTWVSGFSASPWSLDLPQPTMVVFSHGVAGQQEYGPSTIRRERNQFVVQL</sequence>
<name>A0A6A0AH79_HAELA</name>
<gene>
    <name evidence="1" type="ORF">HaLaN_31508</name>
</gene>
<evidence type="ECO:0000313" key="1">
    <source>
        <dbReference type="EMBL" id="GFH32310.1"/>
    </source>
</evidence>
<reference evidence="1 2" key="1">
    <citation type="submission" date="2020-02" db="EMBL/GenBank/DDBJ databases">
        <title>Draft genome sequence of Haematococcus lacustris strain NIES-144.</title>
        <authorList>
            <person name="Morimoto D."/>
            <person name="Nakagawa S."/>
            <person name="Yoshida T."/>
            <person name="Sawayama S."/>
        </authorList>
    </citation>
    <scope>NUCLEOTIDE SEQUENCE [LARGE SCALE GENOMIC DNA]</scope>
    <source>
        <strain evidence="1 2">NIES-144</strain>
    </source>
</reference>
<accession>A0A6A0AH79</accession>
<organism evidence="1 2">
    <name type="scientific">Haematococcus lacustris</name>
    <name type="common">Green alga</name>
    <name type="synonym">Haematococcus pluvialis</name>
    <dbReference type="NCBI Taxonomy" id="44745"/>
    <lineage>
        <taxon>Eukaryota</taxon>
        <taxon>Viridiplantae</taxon>
        <taxon>Chlorophyta</taxon>
        <taxon>core chlorophytes</taxon>
        <taxon>Chlorophyceae</taxon>
        <taxon>CS clade</taxon>
        <taxon>Chlamydomonadales</taxon>
        <taxon>Haematococcaceae</taxon>
        <taxon>Haematococcus</taxon>
    </lineage>
</organism>
<keyword evidence="2" id="KW-1185">Reference proteome</keyword>
<protein>
    <submittedName>
        <fullName evidence="1">Uncharacterized protein</fullName>
    </submittedName>
</protein>
<dbReference type="Proteomes" id="UP000485058">
    <property type="component" value="Unassembled WGS sequence"/>
</dbReference>
<proteinExistence type="predicted"/>
<dbReference type="AlphaFoldDB" id="A0A6A0AH79"/>
<evidence type="ECO:0000313" key="2">
    <source>
        <dbReference type="Proteomes" id="UP000485058"/>
    </source>
</evidence>
<comment type="caution">
    <text evidence="1">The sequence shown here is derived from an EMBL/GenBank/DDBJ whole genome shotgun (WGS) entry which is preliminary data.</text>
</comment>